<name>A0A8H6HVP6_9AGAR</name>
<sequence length="210" mass="23745">MATYTYKFRGSGSRSSASGFETIDLRNRNRELVWTITKSVEPVRGGAIHRTTFTDCRSNQPQGQYEWRNGRLKHQAPNSEGIWLDASTIWGQANGGNMQIGPGQQGFNYTCYFNVPLPRRYDAREGTTMRFFEVRVNGAAPQEYIIQNCRTGVAVGTLRAGHGDRIATLELSDPNFETAYPEMFSRIIFYAHFIFMRDPAFGQLGSHITP</sequence>
<gene>
    <name evidence="1" type="ORF">DFP72DRAFT_848651</name>
</gene>
<reference evidence="1 2" key="1">
    <citation type="submission" date="2020-07" db="EMBL/GenBank/DDBJ databases">
        <title>Comparative genomics of pyrophilous fungi reveals a link between fire events and developmental genes.</title>
        <authorList>
            <consortium name="DOE Joint Genome Institute"/>
            <person name="Steindorff A.S."/>
            <person name="Carver A."/>
            <person name="Calhoun S."/>
            <person name="Stillman K."/>
            <person name="Liu H."/>
            <person name="Lipzen A."/>
            <person name="Pangilinan J."/>
            <person name="Labutti K."/>
            <person name="Bruns T.D."/>
            <person name="Grigoriev I.V."/>
        </authorList>
    </citation>
    <scope>NUCLEOTIDE SEQUENCE [LARGE SCALE GENOMIC DNA]</scope>
    <source>
        <strain evidence="1 2">CBS 144469</strain>
    </source>
</reference>
<dbReference type="Proteomes" id="UP000521943">
    <property type="component" value="Unassembled WGS sequence"/>
</dbReference>
<comment type="caution">
    <text evidence="1">The sequence shown here is derived from an EMBL/GenBank/DDBJ whole genome shotgun (WGS) entry which is preliminary data.</text>
</comment>
<proteinExistence type="predicted"/>
<dbReference type="AlphaFoldDB" id="A0A8H6HVP6"/>
<evidence type="ECO:0000313" key="1">
    <source>
        <dbReference type="EMBL" id="KAF6754078.1"/>
    </source>
</evidence>
<protein>
    <submittedName>
        <fullName evidence="1">Uncharacterized protein</fullName>
    </submittedName>
</protein>
<accession>A0A8H6HVP6</accession>
<evidence type="ECO:0000313" key="2">
    <source>
        <dbReference type="Proteomes" id="UP000521943"/>
    </source>
</evidence>
<keyword evidence="2" id="KW-1185">Reference proteome</keyword>
<dbReference type="EMBL" id="JACGCI010000036">
    <property type="protein sequence ID" value="KAF6754078.1"/>
    <property type="molecule type" value="Genomic_DNA"/>
</dbReference>
<organism evidence="1 2">
    <name type="scientific">Ephemerocybe angulata</name>
    <dbReference type="NCBI Taxonomy" id="980116"/>
    <lineage>
        <taxon>Eukaryota</taxon>
        <taxon>Fungi</taxon>
        <taxon>Dikarya</taxon>
        <taxon>Basidiomycota</taxon>
        <taxon>Agaricomycotina</taxon>
        <taxon>Agaricomycetes</taxon>
        <taxon>Agaricomycetidae</taxon>
        <taxon>Agaricales</taxon>
        <taxon>Agaricineae</taxon>
        <taxon>Psathyrellaceae</taxon>
        <taxon>Ephemerocybe</taxon>
    </lineage>
</organism>